<name>A0ABY5RYP4_9HYPH</name>
<evidence type="ECO:0000313" key="2">
    <source>
        <dbReference type="EMBL" id="UVF22383.1"/>
    </source>
</evidence>
<protein>
    <submittedName>
        <fullName evidence="2">YsnF/AvaK domain-containing protein</fullName>
    </submittedName>
</protein>
<geneLocation type="plasmid" evidence="2 3">
    <name>pR24_1</name>
</geneLocation>
<dbReference type="RefSeq" id="WP_173946586.1">
    <property type="nucleotide sequence ID" value="NZ_CP102846.1"/>
</dbReference>
<dbReference type="InterPro" id="IPR052967">
    <property type="entry name" value="Stress_Response_Assoc"/>
</dbReference>
<dbReference type="InterPro" id="IPR019060">
    <property type="entry name" value="DUF2382"/>
</dbReference>
<accession>A0ABY5RYP4</accession>
<reference evidence="2" key="1">
    <citation type="submission" date="2022-08" db="EMBL/GenBank/DDBJ databases">
        <title>Microvirga terrae sp. nov., isolated from soil.</title>
        <authorList>
            <person name="Kim K.H."/>
            <person name="Seo Y.L."/>
            <person name="Kim J.M."/>
            <person name="Lee J.K."/>
            <person name="Han D.M."/>
            <person name="Jeon C.O."/>
        </authorList>
    </citation>
    <scope>NUCLEOTIDE SEQUENCE</scope>
    <source>
        <strain evidence="2">R24</strain>
        <plasmid evidence="2">pR24_1</plasmid>
    </source>
</reference>
<dbReference type="PANTHER" id="PTHR38463">
    <property type="entry name" value="STRESS RESPONSE PROTEIN YSNF"/>
    <property type="match status" value="1"/>
</dbReference>
<dbReference type="PANTHER" id="PTHR38463:SF1">
    <property type="entry name" value="STRESS RESPONSE PROTEIN YSNF"/>
    <property type="match status" value="1"/>
</dbReference>
<dbReference type="Pfam" id="PF09557">
    <property type="entry name" value="DUF2382"/>
    <property type="match status" value="1"/>
</dbReference>
<keyword evidence="3" id="KW-1185">Reference proteome</keyword>
<proteinExistence type="predicted"/>
<organism evidence="2 3">
    <name type="scientific">Microvirga terrae</name>
    <dbReference type="NCBI Taxonomy" id="2740529"/>
    <lineage>
        <taxon>Bacteria</taxon>
        <taxon>Pseudomonadati</taxon>
        <taxon>Pseudomonadota</taxon>
        <taxon>Alphaproteobacteria</taxon>
        <taxon>Hyphomicrobiales</taxon>
        <taxon>Methylobacteriaceae</taxon>
        <taxon>Microvirga</taxon>
    </lineage>
</organism>
<sequence>MREPNAGTAGMNEDEPDTHVIPIVEEESRIAKRPVVSGRVIVKTTVDTEERVLKEMLSQETVEVERIAINRAVDVVPQIRTDGDVTIIPVFEEHLVVEKQLVLVEEVRIRRTASVENVKVPVTLRKERATVEHLDGSGRPVVE</sequence>
<dbReference type="EMBL" id="CP102846">
    <property type="protein sequence ID" value="UVF22383.1"/>
    <property type="molecule type" value="Genomic_DNA"/>
</dbReference>
<evidence type="ECO:0000313" key="3">
    <source>
        <dbReference type="Proteomes" id="UP001017257"/>
    </source>
</evidence>
<feature type="domain" description="DUF2382" evidence="1">
    <location>
        <begin position="21"/>
        <end position="131"/>
    </location>
</feature>
<gene>
    <name evidence="2" type="ORF">HPT29_024815</name>
</gene>
<dbReference type="Proteomes" id="UP001017257">
    <property type="component" value="Plasmid pR24_1"/>
</dbReference>
<keyword evidence="2" id="KW-0614">Plasmid</keyword>
<evidence type="ECO:0000259" key="1">
    <source>
        <dbReference type="Pfam" id="PF09557"/>
    </source>
</evidence>